<dbReference type="PROSITE" id="PS50851">
    <property type="entry name" value="CHEW"/>
    <property type="match status" value="1"/>
</dbReference>
<evidence type="ECO:0000259" key="1">
    <source>
        <dbReference type="PROSITE" id="PS50851"/>
    </source>
</evidence>
<name>A0A7J0BQN3_9BACT</name>
<evidence type="ECO:0000313" key="2">
    <source>
        <dbReference type="EMBL" id="GFM36027.1"/>
    </source>
</evidence>
<gene>
    <name evidence="2" type="primary">cheW-1</name>
    <name evidence="2" type="ORF">DSM19430T_07110</name>
</gene>
<dbReference type="GO" id="GO:0005829">
    <property type="term" value="C:cytosol"/>
    <property type="evidence" value="ECO:0007669"/>
    <property type="project" value="TreeGrafter"/>
</dbReference>
<comment type="caution">
    <text evidence="2">The sequence shown here is derived from an EMBL/GenBank/DDBJ whole genome shotgun (WGS) entry which is preliminary data.</text>
</comment>
<proteinExistence type="predicted"/>
<keyword evidence="3" id="KW-1185">Reference proteome</keyword>
<accession>A0A7J0BQN3</accession>
<dbReference type="Proteomes" id="UP000503820">
    <property type="component" value="Unassembled WGS sequence"/>
</dbReference>
<dbReference type="SMART" id="SM00260">
    <property type="entry name" value="CheW"/>
    <property type="match status" value="1"/>
</dbReference>
<dbReference type="PANTHER" id="PTHR22617:SF41">
    <property type="entry name" value="CHEMOTAXIS SIGNAL TRANSDUCTION SYSTEM ADAPTOR PROTEIN CHEW"/>
    <property type="match status" value="1"/>
</dbReference>
<dbReference type="InterPro" id="IPR036061">
    <property type="entry name" value="CheW-like_dom_sf"/>
</dbReference>
<dbReference type="EMBL" id="BLVP01000002">
    <property type="protein sequence ID" value="GFM36027.1"/>
    <property type="molecule type" value="Genomic_DNA"/>
</dbReference>
<reference evidence="2 3" key="1">
    <citation type="submission" date="2020-05" db="EMBL/GenBank/DDBJ databases">
        <title>Draft genome sequence of Desulfovibrio psychrotolerans JS1T.</title>
        <authorList>
            <person name="Ueno A."/>
            <person name="Tamazawa S."/>
            <person name="Tamamura S."/>
            <person name="Murakami T."/>
            <person name="Kiyama T."/>
            <person name="Inomata H."/>
            <person name="Amano Y."/>
            <person name="Miyakawa K."/>
            <person name="Tamaki H."/>
            <person name="Naganuma T."/>
            <person name="Kaneko K."/>
        </authorList>
    </citation>
    <scope>NUCLEOTIDE SEQUENCE [LARGE SCALE GENOMIC DNA]</scope>
    <source>
        <strain evidence="2 3">JS1</strain>
    </source>
</reference>
<dbReference type="InterPro" id="IPR039315">
    <property type="entry name" value="CheW"/>
</dbReference>
<dbReference type="GO" id="GO:0006935">
    <property type="term" value="P:chemotaxis"/>
    <property type="evidence" value="ECO:0007669"/>
    <property type="project" value="InterPro"/>
</dbReference>
<feature type="domain" description="CheW-like" evidence="1">
    <location>
        <begin position="4"/>
        <end position="148"/>
    </location>
</feature>
<protein>
    <submittedName>
        <fullName evidence="2">Chemotaxis protein CheW</fullName>
    </submittedName>
</protein>
<sequence>MNENNQYLTFSLAEEIFALDISSVREVLELASITRIPRTPPYMRGVINLRGHAVPVLELRRKFGMPPVSDTVNTCIIIVEVEMGGDTTIIGTLVDSVREVFEMGQDTIEAPPRMGTAIKSDFIRGMGRQGEHFVIILDVNRIFSAEELAEVSATAPAPVGATAPEEARA</sequence>
<dbReference type="Gene3D" id="2.30.30.40">
    <property type="entry name" value="SH3 Domains"/>
    <property type="match status" value="1"/>
</dbReference>
<dbReference type="Pfam" id="PF01584">
    <property type="entry name" value="CheW"/>
    <property type="match status" value="1"/>
</dbReference>
<dbReference type="SUPFAM" id="SSF50341">
    <property type="entry name" value="CheW-like"/>
    <property type="match status" value="1"/>
</dbReference>
<dbReference type="Gene3D" id="2.40.50.180">
    <property type="entry name" value="CheA-289, Domain 4"/>
    <property type="match status" value="1"/>
</dbReference>
<dbReference type="GO" id="GO:0007165">
    <property type="term" value="P:signal transduction"/>
    <property type="evidence" value="ECO:0007669"/>
    <property type="project" value="InterPro"/>
</dbReference>
<evidence type="ECO:0000313" key="3">
    <source>
        <dbReference type="Proteomes" id="UP000503820"/>
    </source>
</evidence>
<dbReference type="RefSeq" id="WP_174408721.1">
    <property type="nucleotide sequence ID" value="NZ_BLVP01000002.1"/>
</dbReference>
<dbReference type="PANTHER" id="PTHR22617">
    <property type="entry name" value="CHEMOTAXIS SENSOR HISTIDINE KINASE-RELATED"/>
    <property type="match status" value="1"/>
</dbReference>
<dbReference type="AlphaFoldDB" id="A0A7J0BQN3"/>
<organism evidence="2 3">
    <name type="scientific">Desulfovibrio psychrotolerans</name>
    <dbReference type="NCBI Taxonomy" id="415242"/>
    <lineage>
        <taxon>Bacteria</taxon>
        <taxon>Pseudomonadati</taxon>
        <taxon>Thermodesulfobacteriota</taxon>
        <taxon>Desulfovibrionia</taxon>
        <taxon>Desulfovibrionales</taxon>
        <taxon>Desulfovibrionaceae</taxon>
        <taxon>Desulfovibrio</taxon>
    </lineage>
</organism>
<dbReference type="InterPro" id="IPR002545">
    <property type="entry name" value="CheW-lke_dom"/>
</dbReference>
<dbReference type="CDD" id="cd00732">
    <property type="entry name" value="CheW"/>
    <property type="match status" value="1"/>
</dbReference>